<dbReference type="NCBIfam" id="TIGR00756">
    <property type="entry name" value="PPR"/>
    <property type="match status" value="9"/>
</dbReference>
<feature type="repeat" description="PPR" evidence="3">
    <location>
        <begin position="421"/>
        <end position="455"/>
    </location>
</feature>
<feature type="repeat" description="PPR" evidence="3">
    <location>
        <begin position="310"/>
        <end position="344"/>
    </location>
</feature>
<dbReference type="Gene3D" id="1.25.40.10">
    <property type="entry name" value="Tetratricopeptide repeat domain"/>
    <property type="match status" value="6"/>
</dbReference>
<dbReference type="InterPro" id="IPR011990">
    <property type="entry name" value="TPR-like_helical_dom_sf"/>
</dbReference>
<feature type="repeat" description="PPR" evidence="3">
    <location>
        <begin position="345"/>
        <end position="379"/>
    </location>
</feature>
<dbReference type="Pfam" id="PF01535">
    <property type="entry name" value="PPR"/>
    <property type="match status" value="5"/>
</dbReference>
<evidence type="ECO:0000256" key="2">
    <source>
        <dbReference type="ARBA" id="ARBA00022737"/>
    </source>
</evidence>
<dbReference type="Pfam" id="PF13041">
    <property type="entry name" value="PPR_2"/>
    <property type="match status" value="3"/>
</dbReference>
<feature type="repeat" description="PPR" evidence="3">
    <location>
        <begin position="239"/>
        <end position="273"/>
    </location>
</feature>
<dbReference type="PANTHER" id="PTHR46128">
    <property type="entry name" value="MITOCHONDRIAL GROUP I INTRON SPLICING FACTOR CCM1"/>
    <property type="match status" value="1"/>
</dbReference>
<dbReference type="SUPFAM" id="SSF48452">
    <property type="entry name" value="TPR-like"/>
    <property type="match status" value="1"/>
</dbReference>
<dbReference type="PROSITE" id="PS51375">
    <property type="entry name" value="PPR"/>
    <property type="match status" value="9"/>
</dbReference>
<accession>A0A2P5AA52</accession>
<feature type="repeat" description="PPR" evidence="3">
    <location>
        <begin position="274"/>
        <end position="309"/>
    </location>
</feature>
<evidence type="ECO:0000256" key="3">
    <source>
        <dbReference type="PROSITE-ProRule" id="PRU00708"/>
    </source>
</evidence>
<organism evidence="4 5">
    <name type="scientific">Parasponia andersonii</name>
    <name type="common">Sponia andersonii</name>
    <dbReference type="NCBI Taxonomy" id="3476"/>
    <lineage>
        <taxon>Eukaryota</taxon>
        <taxon>Viridiplantae</taxon>
        <taxon>Streptophyta</taxon>
        <taxon>Embryophyta</taxon>
        <taxon>Tracheophyta</taxon>
        <taxon>Spermatophyta</taxon>
        <taxon>Magnoliopsida</taxon>
        <taxon>eudicotyledons</taxon>
        <taxon>Gunneridae</taxon>
        <taxon>Pentapetalae</taxon>
        <taxon>rosids</taxon>
        <taxon>fabids</taxon>
        <taxon>Rosales</taxon>
        <taxon>Cannabaceae</taxon>
        <taxon>Parasponia</taxon>
    </lineage>
</organism>
<keyword evidence="5" id="KW-1185">Reference proteome</keyword>
<dbReference type="PANTHER" id="PTHR46128:SF285">
    <property type="entry name" value="PENTATRICOPEPTIDE REPEAT-CONTAINING PROTEIN"/>
    <property type="match status" value="1"/>
</dbReference>
<evidence type="ECO:0000313" key="4">
    <source>
        <dbReference type="EMBL" id="PON33412.1"/>
    </source>
</evidence>
<reference evidence="5" key="1">
    <citation type="submission" date="2016-06" db="EMBL/GenBank/DDBJ databases">
        <title>Parallel loss of symbiosis genes in relatives of nitrogen-fixing non-legume Parasponia.</title>
        <authorList>
            <person name="Van Velzen R."/>
            <person name="Holmer R."/>
            <person name="Bu F."/>
            <person name="Rutten L."/>
            <person name="Van Zeijl A."/>
            <person name="Liu W."/>
            <person name="Santuari L."/>
            <person name="Cao Q."/>
            <person name="Sharma T."/>
            <person name="Shen D."/>
            <person name="Roswanjaya Y."/>
            <person name="Wardhani T."/>
            <person name="Kalhor M.S."/>
            <person name="Jansen J."/>
            <person name="Van den Hoogen J."/>
            <person name="Gungor B."/>
            <person name="Hartog M."/>
            <person name="Hontelez J."/>
            <person name="Verver J."/>
            <person name="Yang W.-C."/>
            <person name="Schijlen E."/>
            <person name="Repin R."/>
            <person name="Schilthuizen M."/>
            <person name="Schranz E."/>
            <person name="Heidstra R."/>
            <person name="Miyata K."/>
            <person name="Fedorova E."/>
            <person name="Kohlen W."/>
            <person name="Bisseling T."/>
            <person name="Smit S."/>
            <person name="Geurts R."/>
        </authorList>
    </citation>
    <scope>NUCLEOTIDE SEQUENCE [LARGE SCALE GENOMIC DNA]</scope>
    <source>
        <strain evidence="5">cv. WU1-14</strain>
    </source>
</reference>
<feature type="repeat" description="PPR" evidence="3">
    <location>
        <begin position="96"/>
        <end position="130"/>
    </location>
</feature>
<dbReference type="EMBL" id="JXTB01000732">
    <property type="protein sequence ID" value="PON33412.1"/>
    <property type="molecule type" value="Genomic_DNA"/>
</dbReference>
<comment type="caution">
    <text evidence="4">The sequence shown here is derived from an EMBL/GenBank/DDBJ whole genome shotgun (WGS) entry which is preliminary data.</text>
</comment>
<gene>
    <name evidence="4" type="ORF">PanWU01x14_353060</name>
</gene>
<dbReference type="InterPro" id="IPR002885">
    <property type="entry name" value="PPR_rpt"/>
</dbReference>
<evidence type="ECO:0000313" key="5">
    <source>
        <dbReference type="Proteomes" id="UP000237105"/>
    </source>
</evidence>
<dbReference type="OrthoDB" id="185373at2759"/>
<keyword evidence="2" id="KW-0677">Repeat</keyword>
<sequence length="657" mass="74441">MSRLINSKPWSSDLESSLSILSPSLSQTTVLQTLKLITSPSKAFQFFKWVQQMGFSHHDQSYFMMLEILGRSRNLNAARNLLFSIEKNSNGLVKLEDRFFNSLIRNYGRAGLFQESAKLFTTMKSLGVSPSVISFNSLFSILLKRGQTNMAKSVYDEMLNTYGVTPDTFTFNILIRGFCMNSMVDEGFRFFKDMSRFKCEPDVITYNTLVDGLCRAGKVDIARNVVKGMSNKSPALNPNVVTYTTLIRGYCMKQEIDETLLVLKEMTSRGLKPNRITYNTLLKGLFEAQKLDDIKVILEATMRSGEFIPDTCTFNILMHEHCKAGNLDEALKVFAKMSELQVPQDSATYSVLIRTFCQRGDYDRAEELFEELSEKEILLGDAGCRPLVAAYNPIFEYLCRNGKTKKAEGVFRQLMKRGTQDPPSYKILIMGHCREGTFEAGYELLVLMLRRDFVPDVEIYESLINGLLQKDKPLLAKLTIEKMLKSSHLPRTSIFHAILAELIEKGCARDSASFVTLMLERKIRQNITLSTDLITLLFGSGLGDKAFELVTLLYENEYTVKMEDLVGFLCRKNKLLEACKLLQFSVQKHQSVDIELFNTVLIGLSKIKKVKEAFGLFYELVEKGVHQQLACLEDLKSALVVAGRSTEAEFVSKRMPG</sequence>
<dbReference type="AlphaFoldDB" id="A0A2P5AA52"/>
<name>A0A2P5AA52_PARAD</name>
<feature type="repeat" description="PPR" evidence="3">
    <location>
        <begin position="202"/>
        <end position="236"/>
    </location>
</feature>
<dbReference type="InterPro" id="IPR050872">
    <property type="entry name" value="PPR_P_subfamily"/>
</dbReference>
<feature type="repeat" description="PPR" evidence="3">
    <location>
        <begin position="167"/>
        <end position="201"/>
    </location>
</feature>
<evidence type="ECO:0000256" key="1">
    <source>
        <dbReference type="ARBA" id="ARBA00007626"/>
    </source>
</evidence>
<protein>
    <submittedName>
        <fullName evidence="4">Tetratricopeptide-like helical domain containing protein</fullName>
    </submittedName>
</protein>
<comment type="similarity">
    <text evidence="1">Belongs to the PPR family. P subfamily.</text>
</comment>
<dbReference type="Proteomes" id="UP000237105">
    <property type="component" value="Unassembled WGS sequence"/>
</dbReference>
<dbReference type="STRING" id="3476.A0A2P5AA52"/>
<proteinExistence type="inferred from homology"/>
<feature type="repeat" description="PPR" evidence="3">
    <location>
        <begin position="593"/>
        <end position="627"/>
    </location>
</feature>